<gene>
    <name evidence="2" type="ORF">VNO78_13870</name>
</gene>
<protein>
    <recommendedName>
        <fullName evidence="4">Secreted protein</fullName>
    </recommendedName>
</protein>
<reference evidence="2 3" key="1">
    <citation type="submission" date="2024-01" db="EMBL/GenBank/DDBJ databases">
        <title>The genomes of 5 underutilized Papilionoideae crops provide insights into root nodulation and disease resistanc.</title>
        <authorList>
            <person name="Jiang F."/>
        </authorList>
    </citation>
    <scope>NUCLEOTIDE SEQUENCE [LARGE SCALE GENOMIC DNA]</scope>
    <source>
        <strain evidence="2">DUOXIRENSHENG_FW03</strain>
        <tissue evidence="2">Leaves</tissue>
    </source>
</reference>
<dbReference type="AlphaFoldDB" id="A0AAN9XQ83"/>
<evidence type="ECO:0000313" key="3">
    <source>
        <dbReference type="Proteomes" id="UP001386955"/>
    </source>
</evidence>
<evidence type="ECO:0008006" key="4">
    <source>
        <dbReference type="Google" id="ProtNLM"/>
    </source>
</evidence>
<dbReference type="Proteomes" id="UP001386955">
    <property type="component" value="Unassembled WGS sequence"/>
</dbReference>
<dbReference type="EMBL" id="JAYMYS010000003">
    <property type="protein sequence ID" value="KAK7401964.1"/>
    <property type="molecule type" value="Genomic_DNA"/>
</dbReference>
<organism evidence="2 3">
    <name type="scientific">Psophocarpus tetragonolobus</name>
    <name type="common">Winged bean</name>
    <name type="synonym">Dolichos tetragonolobus</name>
    <dbReference type="NCBI Taxonomy" id="3891"/>
    <lineage>
        <taxon>Eukaryota</taxon>
        <taxon>Viridiplantae</taxon>
        <taxon>Streptophyta</taxon>
        <taxon>Embryophyta</taxon>
        <taxon>Tracheophyta</taxon>
        <taxon>Spermatophyta</taxon>
        <taxon>Magnoliopsida</taxon>
        <taxon>eudicotyledons</taxon>
        <taxon>Gunneridae</taxon>
        <taxon>Pentapetalae</taxon>
        <taxon>rosids</taxon>
        <taxon>fabids</taxon>
        <taxon>Fabales</taxon>
        <taxon>Fabaceae</taxon>
        <taxon>Papilionoideae</taxon>
        <taxon>50 kb inversion clade</taxon>
        <taxon>NPAAA clade</taxon>
        <taxon>indigoferoid/millettioid clade</taxon>
        <taxon>Phaseoleae</taxon>
        <taxon>Psophocarpus</taxon>
    </lineage>
</organism>
<comment type="caution">
    <text evidence="2">The sequence shown here is derived from an EMBL/GenBank/DDBJ whole genome shotgun (WGS) entry which is preliminary data.</text>
</comment>
<sequence length="103" mass="12864">MFWFRITLFIFLLPSLPFCYCLFLQSPNTFCDTWRCQWRIHARTRFFPMFSTLSSDADDLHDYRTVLYRLRHEYLLLWRPFKVLSSFSKFLRFFRCLCSEFQQ</sequence>
<feature type="chain" id="PRO_5042948759" description="Secreted protein" evidence="1">
    <location>
        <begin position="22"/>
        <end position="103"/>
    </location>
</feature>
<feature type="signal peptide" evidence="1">
    <location>
        <begin position="1"/>
        <end position="21"/>
    </location>
</feature>
<evidence type="ECO:0000256" key="1">
    <source>
        <dbReference type="SAM" id="SignalP"/>
    </source>
</evidence>
<evidence type="ECO:0000313" key="2">
    <source>
        <dbReference type="EMBL" id="KAK7401964.1"/>
    </source>
</evidence>
<keyword evidence="1" id="KW-0732">Signal</keyword>
<name>A0AAN9XQ83_PSOTE</name>
<accession>A0AAN9XQ83</accession>
<proteinExistence type="predicted"/>
<keyword evidence="3" id="KW-1185">Reference proteome</keyword>